<dbReference type="EMBL" id="JAADJU010000005">
    <property type="protein sequence ID" value="NMP27404.1"/>
    <property type="molecule type" value="Genomic_DNA"/>
</dbReference>
<dbReference type="PROSITE" id="PS51257">
    <property type="entry name" value="PROKAR_LIPOPROTEIN"/>
    <property type="match status" value="1"/>
</dbReference>
<dbReference type="AlphaFoldDB" id="A0A848MML1"/>
<name>A0A848MML1_9GAMM</name>
<evidence type="ECO:0000313" key="2">
    <source>
        <dbReference type="EMBL" id="NMP27404.1"/>
    </source>
</evidence>
<evidence type="ECO:0000256" key="1">
    <source>
        <dbReference type="SAM" id="SignalP"/>
    </source>
</evidence>
<accession>A0A848MML1</accession>
<feature type="signal peptide" evidence="1">
    <location>
        <begin position="1"/>
        <end position="21"/>
    </location>
</feature>
<evidence type="ECO:0000313" key="3">
    <source>
        <dbReference type="Proteomes" id="UP000585363"/>
    </source>
</evidence>
<keyword evidence="3" id="KW-1185">Reference proteome</keyword>
<feature type="chain" id="PRO_5032646588" description="Lipoprotein" evidence="1">
    <location>
        <begin position="22"/>
        <end position="221"/>
    </location>
</feature>
<dbReference type="Proteomes" id="UP000585363">
    <property type="component" value="Unassembled WGS sequence"/>
</dbReference>
<keyword evidence="1" id="KW-0732">Signal</keyword>
<comment type="caution">
    <text evidence="2">The sequence shown here is derived from an EMBL/GenBank/DDBJ whole genome shotgun (WGS) entry which is preliminary data.</text>
</comment>
<reference evidence="2 3" key="1">
    <citation type="submission" date="2020-01" db="EMBL/GenBank/DDBJ databases">
        <authorList>
            <person name="Lee S.D."/>
        </authorList>
    </citation>
    <scope>NUCLEOTIDE SEQUENCE [LARGE SCALE GENOMIC DNA]</scope>
    <source>
        <strain evidence="2 3">SAP-1</strain>
    </source>
</reference>
<sequence>MFQKSTLITLPLLMTSIFLLTGCPPAPDLTQWQRPDTDIDGVRVAMGKCGVQLPGSDIPKTDNESVLYYQCMENMGFTRKDGFKICSVRVYHDTPACLKQEQGYPLSQTQLEALPFVADRGFHPIKPDSGVSKFSLITWRKVGASLHFSHEVENDKQALAVMYQCGYPQPLGSTPYVPTLRKAANIQRCMLDKGFEPKNKLSLVCRNYPQVTDCPKHHSYP</sequence>
<dbReference type="RefSeq" id="WP_169403116.1">
    <property type="nucleotide sequence ID" value="NZ_JAADJU010000005.1"/>
</dbReference>
<organism evidence="2 3">
    <name type="scientific">Rouxiella aceris</name>
    <dbReference type="NCBI Taxonomy" id="2703884"/>
    <lineage>
        <taxon>Bacteria</taxon>
        <taxon>Pseudomonadati</taxon>
        <taxon>Pseudomonadota</taxon>
        <taxon>Gammaproteobacteria</taxon>
        <taxon>Enterobacterales</taxon>
        <taxon>Yersiniaceae</taxon>
        <taxon>Rouxiella</taxon>
    </lineage>
</organism>
<proteinExistence type="predicted"/>
<evidence type="ECO:0008006" key="4">
    <source>
        <dbReference type="Google" id="ProtNLM"/>
    </source>
</evidence>
<reference evidence="2 3" key="2">
    <citation type="submission" date="2020-06" db="EMBL/GenBank/DDBJ databases">
        <title>Polyphasic characterization of a Rahnella strain isolated from tree sap.</title>
        <authorList>
            <person name="Kim I.S."/>
        </authorList>
    </citation>
    <scope>NUCLEOTIDE SEQUENCE [LARGE SCALE GENOMIC DNA]</scope>
    <source>
        <strain evidence="2 3">SAP-1</strain>
    </source>
</reference>
<gene>
    <name evidence="2" type="ORF">GW590_11050</name>
</gene>
<protein>
    <recommendedName>
        <fullName evidence="4">Lipoprotein</fullName>
    </recommendedName>
</protein>